<dbReference type="PANTHER" id="PTHR12277:SF197">
    <property type="entry name" value="CHROMOSOME UNDETERMINED SCAFFOLD_38, WHOLE GENOME SHOTGUN SEQUENCE"/>
    <property type="match status" value="1"/>
</dbReference>
<dbReference type="OrthoDB" id="10249433at2759"/>
<reference evidence="1" key="1">
    <citation type="submission" date="2021-01" db="EMBL/GenBank/DDBJ databases">
        <authorList>
            <consortium name="Genoscope - CEA"/>
            <person name="William W."/>
        </authorList>
    </citation>
    <scope>NUCLEOTIDE SEQUENCE</scope>
</reference>
<evidence type="ECO:0000313" key="2">
    <source>
        <dbReference type="Proteomes" id="UP000683925"/>
    </source>
</evidence>
<dbReference type="EMBL" id="CAJJDP010000060">
    <property type="protein sequence ID" value="CAD8173024.1"/>
    <property type="molecule type" value="Genomic_DNA"/>
</dbReference>
<protein>
    <recommendedName>
        <fullName evidence="3">Serine aminopeptidase S33 domain-containing protein</fullName>
    </recommendedName>
</protein>
<organism evidence="1 2">
    <name type="scientific">Paramecium octaurelia</name>
    <dbReference type="NCBI Taxonomy" id="43137"/>
    <lineage>
        <taxon>Eukaryota</taxon>
        <taxon>Sar</taxon>
        <taxon>Alveolata</taxon>
        <taxon>Ciliophora</taxon>
        <taxon>Intramacronucleata</taxon>
        <taxon>Oligohymenophorea</taxon>
        <taxon>Peniculida</taxon>
        <taxon>Parameciidae</taxon>
        <taxon>Paramecium</taxon>
    </lineage>
</organism>
<dbReference type="AlphaFoldDB" id="A0A8S1V7V8"/>
<sequence>MHIHPIIDYLCFIVFLNQLSLTLFINYNNINQWIQTSFFSLLLKKYQLNMIMRNIMIPKYKKLYPIFQIMSLEQPKKEVYFKQRELESEDDEHFIIEEPSECQLQPIPNFPCKTVTQRQRQQIRQTSEINSLSFDYNEGSPDVSYKLQQLNMQSIQIPSKKSQLCRKISNFYPQTKPKKNFCFSQPLIKLPKQLLDKKKENFVFEEPTVHRSNSRESNHIFGHIPCMYEDSKIHSPNIILYFHANCQDITQSYQFLIHLRDNLNVFFIISTSVSAIAMEYPGYGKQKNEYPNAEFILKDAEYVYNYLTKRLGYNENRIIIFGRSIGSGPHTQIASKYKPACLALMSPFTPLKAAIRAYVGSWAQYLIRQLFENLDQIKKVKIPTFILHGKAYNIIPYTQAQELYKNFVSCKCILHLADDMDYINYKLNEQQIFLENYERQFIQF</sequence>
<gene>
    <name evidence="1" type="ORF">POCTA_138.1.T0610104</name>
</gene>
<accession>A0A8S1V7V8</accession>
<dbReference type="Proteomes" id="UP000683925">
    <property type="component" value="Unassembled WGS sequence"/>
</dbReference>
<proteinExistence type="predicted"/>
<keyword evidence="2" id="KW-1185">Reference proteome</keyword>
<evidence type="ECO:0008006" key="3">
    <source>
        <dbReference type="Google" id="ProtNLM"/>
    </source>
</evidence>
<evidence type="ECO:0000313" key="1">
    <source>
        <dbReference type="EMBL" id="CAD8173024.1"/>
    </source>
</evidence>
<dbReference type="PANTHER" id="PTHR12277">
    <property type="entry name" value="ALPHA/BETA HYDROLASE DOMAIN-CONTAINING PROTEIN"/>
    <property type="match status" value="1"/>
</dbReference>
<name>A0A8S1V7V8_PAROT</name>
<comment type="caution">
    <text evidence="1">The sequence shown here is derived from an EMBL/GenBank/DDBJ whole genome shotgun (WGS) entry which is preliminary data.</text>
</comment>